<name>A0ACB5UAJ5_AMBMO</name>
<proteinExistence type="predicted"/>
<protein>
    <submittedName>
        <fullName evidence="1">Unnamed protein product</fullName>
    </submittedName>
</protein>
<sequence length="167" mass="19400">MILALRHLHINAGVIYRDLKPENCMLNGKGHLVLTDFGLSKVSDECTSMFGTAQYMAPEIIKGEKYDSQCDWWSLGAVMFDMLTGSPPFTGNNNKKIMDKIVSQKVKYPFYLSQDARDLLGKFLNKNPNKRLNCDTDFDKKVRKHRFFRFINWDHLINQDDHEDHPT</sequence>
<keyword evidence="2" id="KW-1185">Reference proteome</keyword>
<evidence type="ECO:0000313" key="2">
    <source>
        <dbReference type="Proteomes" id="UP001165064"/>
    </source>
</evidence>
<dbReference type="EMBL" id="BSXS01014896">
    <property type="protein sequence ID" value="GMF06141.1"/>
    <property type="molecule type" value="Genomic_DNA"/>
</dbReference>
<evidence type="ECO:0000313" key="1">
    <source>
        <dbReference type="EMBL" id="GMF06141.1"/>
    </source>
</evidence>
<comment type="caution">
    <text evidence="1">The sequence shown here is derived from an EMBL/GenBank/DDBJ whole genome shotgun (WGS) entry which is preliminary data.</text>
</comment>
<dbReference type="Proteomes" id="UP001165064">
    <property type="component" value="Unassembled WGS sequence"/>
</dbReference>
<accession>A0ACB5UAJ5</accession>
<organism evidence="1 2">
    <name type="scientific">Ambrosiozyma monospora</name>
    <name type="common">Yeast</name>
    <name type="synonym">Endomycopsis monosporus</name>
    <dbReference type="NCBI Taxonomy" id="43982"/>
    <lineage>
        <taxon>Eukaryota</taxon>
        <taxon>Fungi</taxon>
        <taxon>Dikarya</taxon>
        <taxon>Ascomycota</taxon>
        <taxon>Saccharomycotina</taxon>
        <taxon>Pichiomycetes</taxon>
        <taxon>Pichiales</taxon>
        <taxon>Pichiaceae</taxon>
        <taxon>Ambrosiozyma</taxon>
    </lineage>
</organism>
<reference evidence="1" key="1">
    <citation type="submission" date="2023-04" db="EMBL/GenBank/DDBJ databases">
        <title>Ambrosiozyma monospora NBRC 10751.</title>
        <authorList>
            <person name="Ichikawa N."/>
            <person name="Sato H."/>
            <person name="Tonouchi N."/>
        </authorList>
    </citation>
    <scope>NUCLEOTIDE SEQUENCE</scope>
    <source>
        <strain evidence="1">NBRC 10751</strain>
    </source>
</reference>
<gene>
    <name evidence="1" type="ORF">Amon02_001257800</name>
</gene>